<dbReference type="InterPro" id="IPR008799">
    <property type="entry name" value="Pseudomon_AvrD"/>
</dbReference>
<proteinExistence type="predicted"/>
<reference evidence="1 2" key="1">
    <citation type="submission" date="2018-06" db="EMBL/GenBank/DDBJ databases">
        <title>Genomic Encyclopedia of Type Strains, Phase IV (KMG-IV): sequencing the most valuable type-strain genomes for metagenomic binning, comparative biology and taxonomic classification.</title>
        <authorList>
            <person name="Goeker M."/>
        </authorList>
    </citation>
    <scope>NUCLEOTIDE SEQUENCE [LARGE SCALE GENOMIC DNA]</scope>
    <source>
        <strain evidence="1 2">DSM 44599</strain>
    </source>
</reference>
<protein>
    <submittedName>
        <fullName evidence="1">Avirulence D protein (AvrD)</fullName>
    </submittedName>
</protein>
<evidence type="ECO:0000313" key="1">
    <source>
        <dbReference type="EMBL" id="RBO84549.1"/>
    </source>
</evidence>
<name>A0A366D4U8_9NOCA</name>
<organism evidence="1 2">
    <name type="scientific">Nocardia puris</name>
    <dbReference type="NCBI Taxonomy" id="208602"/>
    <lineage>
        <taxon>Bacteria</taxon>
        <taxon>Bacillati</taxon>
        <taxon>Actinomycetota</taxon>
        <taxon>Actinomycetes</taxon>
        <taxon>Mycobacteriales</taxon>
        <taxon>Nocardiaceae</taxon>
        <taxon>Nocardia</taxon>
    </lineage>
</organism>
<gene>
    <name evidence="1" type="ORF">DFR74_116110</name>
</gene>
<dbReference type="Pfam" id="PF05655">
    <property type="entry name" value="AvrD"/>
    <property type="match status" value="1"/>
</dbReference>
<dbReference type="OrthoDB" id="4919083at2"/>
<comment type="caution">
    <text evidence="1">The sequence shown here is derived from an EMBL/GenBank/DDBJ whole genome shotgun (WGS) entry which is preliminary data.</text>
</comment>
<dbReference type="AlphaFoldDB" id="A0A366D4U8"/>
<evidence type="ECO:0000313" key="2">
    <source>
        <dbReference type="Proteomes" id="UP000252586"/>
    </source>
</evidence>
<dbReference type="Proteomes" id="UP000252586">
    <property type="component" value="Unassembled WGS sequence"/>
</dbReference>
<accession>A0A366D4U8</accession>
<dbReference type="EMBL" id="QNRE01000016">
    <property type="protein sequence ID" value="RBO84549.1"/>
    <property type="molecule type" value="Genomic_DNA"/>
</dbReference>
<sequence>MTVSFSSYDEPLGPRAGRYFGEGYKKVGPELIDLRIARSTGVGAMHTAVARLSYPGSWSTKSGGELVPHVSSVDTVMLATSLCDAAITHARDLGPAESARMWVRQASVRAGAAPHEDLDHIPVHAEVVSESVADGGEVATGFKFRVGNLTGNLTIVHPVGSGSLDLPGVDHVAGLSDIFGPAPHYYLNGVKDHTLTATDLIVDPDAGRIVSRQHVHSGVEGGYVGAESAWWSAVSPVDAIVGVAQLSQILLYQLDSMTRRDSNTLWMRKLEFFAEDPRLRSSDEPFDGVVEVRRASTIDRGGQRWRSADLLIKEFRGVTGTTLLAHQLPD</sequence>
<dbReference type="RefSeq" id="WP_067510720.1">
    <property type="nucleotide sequence ID" value="NZ_QNRE01000016.1"/>
</dbReference>
<keyword evidence="2" id="KW-1185">Reference proteome</keyword>